<name>A0ABR0AXM4_9CRUS</name>
<proteinExistence type="predicted"/>
<accession>A0ABR0AXM4</accession>
<organism evidence="2 3">
    <name type="scientific">Daphnia magna</name>
    <dbReference type="NCBI Taxonomy" id="35525"/>
    <lineage>
        <taxon>Eukaryota</taxon>
        <taxon>Metazoa</taxon>
        <taxon>Ecdysozoa</taxon>
        <taxon>Arthropoda</taxon>
        <taxon>Crustacea</taxon>
        <taxon>Branchiopoda</taxon>
        <taxon>Diplostraca</taxon>
        <taxon>Cladocera</taxon>
        <taxon>Anomopoda</taxon>
        <taxon>Daphniidae</taxon>
        <taxon>Daphnia</taxon>
    </lineage>
</organism>
<feature type="region of interest" description="Disordered" evidence="1">
    <location>
        <begin position="20"/>
        <end position="44"/>
    </location>
</feature>
<comment type="caution">
    <text evidence="2">The sequence shown here is derived from an EMBL/GenBank/DDBJ whole genome shotgun (WGS) entry which is preliminary data.</text>
</comment>
<protein>
    <submittedName>
        <fullName evidence="2">Uncharacterized protein</fullName>
    </submittedName>
</protein>
<dbReference type="Proteomes" id="UP001234178">
    <property type="component" value="Unassembled WGS sequence"/>
</dbReference>
<dbReference type="EMBL" id="JAOYFB010000039">
    <property type="protein sequence ID" value="KAK4029885.1"/>
    <property type="molecule type" value="Genomic_DNA"/>
</dbReference>
<keyword evidence="3" id="KW-1185">Reference proteome</keyword>
<evidence type="ECO:0000313" key="2">
    <source>
        <dbReference type="EMBL" id="KAK4029885.1"/>
    </source>
</evidence>
<evidence type="ECO:0000313" key="3">
    <source>
        <dbReference type="Proteomes" id="UP001234178"/>
    </source>
</evidence>
<gene>
    <name evidence="2" type="ORF">OUZ56_022843</name>
</gene>
<sequence>MRGQNVGSILFGSFAMQRGEETSQDFPWQQDEGGSSSSSSSSKVDGCTFVGDVAGQEIVLQSLAAATTPFPGVSLPSAQLSRVAKGITSTFRYGVWVVQRVVRRLNSFSFLFSTKRESLRKE</sequence>
<reference evidence="2 3" key="1">
    <citation type="journal article" date="2023" name="Nucleic Acids Res.">
        <title>The hologenome of Daphnia magna reveals possible DNA methylation and microbiome-mediated evolution of the host genome.</title>
        <authorList>
            <person name="Chaturvedi A."/>
            <person name="Li X."/>
            <person name="Dhandapani V."/>
            <person name="Marshall H."/>
            <person name="Kissane S."/>
            <person name="Cuenca-Cambronero M."/>
            <person name="Asole G."/>
            <person name="Calvet F."/>
            <person name="Ruiz-Romero M."/>
            <person name="Marangio P."/>
            <person name="Guigo R."/>
            <person name="Rago D."/>
            <person name="Mirbahai L."/>
            <person name="Eastwood N."/>
            <person name="Colbourne J.K."/>
            <person name="Zhou J."/>
            <person name="Mallon E."/>
            <person name="Orsini L."/>
        </authorList>
    </citation>
    <scope>NUCLEOTIDE SEQUENCE [LARGE SCALE GENOMIC DNA]</scope>
    <source>
        <strain evidence="2">LRV0_1</strain>
    </source>
</reference>
<evidence type="ECO:0000256" key="1">
    <source>
        <dbReference type="SAM" id="MobiDB-lite"/>
    </source>
</evidence>